<dbReference type="GO" id="GO:0015930">
    <property type="term" value="F:glutamate synthase activity"/>
    <property type="evidence" value="ECO:0007669"/>
    <property type="project" value="InterPro"/>
</dbReference>
<dbReference type="InterPro" id="IPR024188">
    <property type="entry name" value="GltB"/>
</dbReference>
<keyword evidence="3" id="KW-0472">Membrane</keyword>
<sequence length="547" mass="60208">MRKLFIYSASVIVAVIGLVGVWWPPILWSLIVLLPLILLGISDMVQTKQAIRRNFPLFGRLRYLFESIRPEIQQYFVESDTTGRPFSRMFRSVIYQRSKRVLDTTPFGTQLDVYDNNYEWLSHSINALDYFKVNEHPRVTVGGPQCTKPYSSSVFNISAMSYGSLSKNAVIALNEGAKLGNFYHNTGEGGLTDYHLTGGGDVVWQIGTGYFGCRHPDGSFNAEAFAGKAQHPQVKMIEIKLSQGAKPGHGGILPAAKVTPEVARIRLVEVGKEVDSPPFHRAFATPTGLLEFVKQLRELSGGKPVGFKLCIGRRHEFMAICKAMIQTGIYPDFITVDGGEGGTGAAPLEFSNSVGMPLRDALAFVYDCLTGFGLKQHIKIIASGKIATGFDLVKNFALGADICNSARGMMMALGCIQALQCHANTCPTGVATQDAELVKGLVVADKRVRVANFHYETVKSAGELMGAAGIRHPDDIHRIYIHRRISPNKVETYLDTYPYIPAGSLLQAPYPKAFELLMKISRPDSFEPDLQGIDFVEYAWAKKPMTG</sequence>
<name>A0A1I1GSC7_9SPHI</name>
<feature type="domain" description="Glutamate synthase" evidence="4">
    <location>
        <begin position="150"/>
        <end position="470"/>
    </location>
</feature>
<dbReference type="SUPFAM" id="SSF51395">
    <property type="entry name" value="FMN-linked oxidoreductases"/>
    <property type="match status" value="1"/>
</dbReference>
<evidence type="ECO:0000259" key="4">
    <source>
        <dbReference type="Pfam" id="PF01645"/>
    </source>
</evidence>
<reference evidence="5 6" key="1">
    <citation type="submission" date="2016-10" db="EMBL/GenBank/DDBJ databases">
        <authorList>
            <person name="de Groot N.N."/>
        </authorList>
    </citation>
    <scope>NUCLEOTIDE SEQUENCE [LARGE SCALE GENOMIC DNA]</scope>
    <source>
        <strain evidence="5 6">DSM 22900</strain>
    </source>
</reference>
<gene>
    <name evidence="5" type="ORF">SAMN05421747_10566</name>
</gene>
<dbReference type="AlphaFoldDB" id="A0A1I1GSC7"/>
<dbReference type="CDD" id="cd02808">
    <property type="entry name" value="GltS_FMN"/>
    <property type="match status" value="1"/>
</dbReference>
<evidence type="ECO:0000256" key="3">
    <source>
        <dbReference type="SAM" id="Phobius"/>
    </source>
</evidence>
<dbReference type="OrthoDB" id="9758182at2"/>
<organism evidence="5 6">
    <name type="scientific">Parapedobacter composti</name>
    <dbReference type="NCBI Taxonomy" id="623281"/>
    <lineage>
        <taxon>Bacteria</taxon>
        <taxon>Pseudomonadati</taxon>
        <taxon>Bacteroidota</taxon>
        <taxon>Sphingobacteriia</taxon>
        <taxon>Sphingobacteriales</taxon>
        <taxon>Sphingobacteriaceae</taxon>
        <taxon>Parapedobacter</taxon>
    </lineage>
</organism>
<dbReference type="PANTHER" id="PTHR43819:SF1">
    <property type="entry name" value="ARCHAEAL-TYPE GLUTAMATE SYNTHASE [NADPH]"/>
    <property type="match status" value="1"/>
</dbReference>
<comment type="similarity">
    <text evidence="1 2">Belongs to the glutamate synthase family.</text>
</comment>
<dbReference type="PIRSF" id="PIRSF006429">
    <property type="entry name" value="GOGAT_lg_2"/>
    <property type="match status" value="1"/>
</dbReference>
<accession>A0A1I1GSC7</accession>
<evidence type="ECO:0000256" key="1">
    <source>
        <dbReference type="ARBA" id="ARBA00009716"/>
    </source>
</evidence>
<proteinExistence type="inferred from homology"/>
<keyword evidence="3" id="KW-1133">Transmembrane helix</keyword>
<dbReference type="InterPro" id="IPR013785">
    <property type="entry name" value="Aldolase_TIM"/>
</dbReference>
<evidence type="ECO:0000256" key="2">
    <source>
        <dbReference type="PIRNR" id="PIRNR006429"/>
    </source>
</evidence>
<feature type="transmembrane region" description="Helical" evidence="3">
    <location>
        <begin position="5"/>
        <end position="22"/>
    </location>
</feature>
<dbReference type="Pfam" id="PF01645">
    <property type="entry name" value="Glu_synthase"/>
    <property type="match status" value="1"/>
</dbReference>
<dbReference type="InterPro" id="IPR027283">
    <property type="entry name" value="YerD"/>
</dbReference>
<evidence type="ECO:0000313" key="6">
    <source>
        <dbReference type="Proteomes" id="UP000199577"/>
    </source>
</evidence>
<dbReference type="Gene3D" id="3.20.20.70">
    <property type="entry name" value="Aldolase class I"/>
    <property type="match status" value="1"/>
</dbReference>
<dbReference type="EMBL" id="FOLL01000005">
    <property type="protein sequence ID" value="SFC14554.1"/>
    <property type="molecule type" value="Genomic_DNA"/>
</dbReference>
<dbReference type="Proteomes" id="UP000199577">
    <property type="component" value="Unassembled WGS sequence"/>
</dbReference>
<dbReference type="InterPro" id="IPR002932">
    <property type="entry name" value="Glu_synthdom"/>
</dbReference>
<dbReference type="GO" id="GO:0006537">
    <property type="term" value="P:glutamate biosynthetic process"/>
    <property type="evidence" value="ECO:0007669"/>
    <property type="project" value="InterPro"/>
</dbReference>
<keyword evidence="3" id="KW-0812">Transmembrane</keyword>
<dbReference type="PANTHER" id="PTHR43819">
    <property type="entry name" value="ARCHAEAL-TYPE GLUTAMATE SYNTHASE [NADPH]"/>
    <property type="match status" value="1"/>
</dbReference>
<evidence type="ECO:0000313" key="5">
    <source>
        <dbReference type="EMBL" id="SFC14554.1"/>
    </source>
</evidence>
<keyword evidence="6" id="KW-1185">Reference proteome</keyword>
<dbReference type="RefSeq" id="WP_090972837.1">
    <property type="nucleotide sequence ID" value="NZ_FOLL01000005.1"/>
</dbReference>
<protein>
    <submittedName>
        <fullName evidence="5">Glutamate synthase domain-containing protein 2</fullName>
    </submittedName>
</protein>
<dbReference type="STRING" id="623281.SAMN05421747_10566"/>
<dbReference type="PIRSF" id="PIRSF500060">
    <property type="entry name" value="UCP500060"/>
    <property type="match status" value="1"/>
</dbReference>